<dbReference type="Proteomes" id="UP000248616">
    <property type="component" value="Unassembled WGS sequence"/>
</dbReference>
<reference evidence="2" key="1">
    <citation type="submission" date="2017-03" db="EMBL/GenBank/DDBJ databases">
        <authorList>
            <person name="Safronova V.I."/>
            <person name="Sazanova A.L."/>
            <person name="Chirak E.R."/>
        </authorList>
    </citation>
    <scope>NUCLEOTIDE SEQUENCE [LARGE SCALE GENOMIC DNA]</scope>
    <source>
        <strain evidence="2">Ach-343</strain>
    </source>
</reference>
<dbReference type="RefSeq" id="WP_111549192.1">
    <property type="nucleotide sequence ID" value="NZ_MZXV01000085.1"/>
</dbReference>
<proteinExistence type="predicted"/>
<dbReference type="Pfam" id="PF09539">
    <property type="entry name" value="DUF2385"/>
    <property type="match status" value="1"/>
</dbReference>
<name>A0A2W7CH96_9HYPH</name>
<keyword evidence="2" id="KW-1185">Reference proteome</keyword>
<organism evidence="1 2">
    <name type="scientific">Mesorhizobium kowhaii</name>
    <dbReference type="NCBI Taxonomy" id="1300272"/>
    <lineage>
        <taxon>Bacteria</taxon>
        <taxon>Pseudomonadati</taxon>
        <taxon>Pseudomonadota</taxon>
        <taxon>Alphaproteobacteria</taxon>
        <taxon>Hyphomicrobiales</taxon>
        <taxon>Phyllobacteriaceae</taxon>
        <taxon>Mesorhizobium</taxon>
    </lineage>
</organism>
<evidence type="ECO:0000313" key="1">
    <source>
        <dbReference type="EMBL" id="PZV33229.1"/>
    </source>
</evidence>
<gene>
    <name evidence="1" type="ORF">B5V02_38520</name>
</gene>
<evidence type="ECO:0000313" key="2">
    <source>
        <dbReference type="Proteomes" id="UP000248616"/>
    </source>
</evidence>
<dbReference type="OrthoDB" id="8481666at2"/>
<comment type="caution">
    <text evidence="1">The sequence shown here is derived from an EMBL/GenBank/DDBJ whole genome shotgun (WGS) entry which is preliminary data.</text>
</comment>
<sequence length="125" mass="13908">MNRPSLLLAICLAVSTAVSTRPALSAESPFEPGLMRLAEVLGSLHFLRNLCGEKGDQWRVEMQKLLDSENPDAERRARFIASFNRGYRSFGGTYTQCTPSATEAISRYMKEGETLSRDIASRYGN</sequence>
<dbReference type="EMBL" id="MZXV01000085">
    <property type="protein sequence ID" value="PZV33229.1"/>
    <property type="molecule type" value="Genomic_DNA"/>
</dbReference>
<protein>
    <submittedName>
        <fullName evidence="1">TIGR02301 family protein</fullName>
    </submittedName>
</protein>
<dbReference type="InterPro" id="IPR012645">
    <property type="entry name" value="CHP02301"/>
</dbReference>
<dbReference type="AlphaFoldDB" id="A0A2W7CH96"/>
<accession>A0A2W7CH96</accession>
<dbReference type="NCBIfam" id="TIGR02301">
    <property type="entry name" value="TIGR02301 family protein"/>
    <property type="match status" value="1"/>
</dbReference>